<dbReference type="InterPro" id="IPR054254">
    <property type="entry name" value="DUF6985"/>
</dbReference>
<evidence type="ECO:0000313" key="3">
    <source>
        <dbReference type="EMBL" id="QJW96938.1"/>
    </source>
</evidence>
<feature type="region of interest" description="Disordered" evidence="1">
    <location>
        <begin position="82"/>
        <end position="104"/>
    </location>
</feature>
<reference evidence="4" key="1">
    <citation type="submission" date="2020-05" db="EMBL/GenBank/DDBJ databases">
        <title>Frigoriglobus tundricola gen. nov., sp. nov., a psychrotolerant cellulolytic planctomycete of the family Gemmataceae with two divergent copies of 16S rRNA gene.</title>
        <authorList>
            <person name="Kulichevskaya I.S."/>
            <person name="Ivanova A.A."/>
            <person name="Naumoff D.G."/>
            <person name="Beletsky A.V."/>
            <person name="Rijpstra W.I.C."/>
            <person name="Sinninghe Damste J.S."/>
            <person name="Mardanov A.V."/>
            <person name="Ravin N.V."/>
            <person name="Dedysh S.N."/>
        </authorList>
    </citation>
    <scope>NUCLEOTIDE SEQUENCE [LARGE SCALE GENOMIC DNA]</scope>
    <source>
        <strain evidence="4">PL17</strain>
    </source>
</reference>
<proteinExistence type="predicted"/>
<organism evidence="3 4">
    <name type="scientific">Frigoriglobus tundricola</name>
    <dbReference type="NCBI Taxonomy" id="2774151"/>
    <lineage>
        <taxon>Bacteria</taxon>
        <taxon>Pseudomonadati</taxon>
        <taxon>Planctomycetota</taxon>
        <taxon>Planctomycetia</taxon>
        <taxon>Gemmatales</taxon>
        <taxon>Gemmataceae</taxon>
        <taxon>Frigoriglobus</taxon>
    </lineage>
</organism>
<dbReference type="SUPFAM" id="SSF48403">
    <property type="entry name" value="Ankyrin repeat"/>
    <property type="match status" value="1"/>
</dbReference>
<dbReference type="InterPro" id="IPR036770">
    <property type="entry name" value="Ankyrin_rpt-contain_sf"/>
</dbReference>
<accession>A0A6M5YSG3</accession>
<dbReference type="Gene3D" id="1.25.40.20">
    <property type="entry name" value="Ankyrin repeat-containing domain"/>
    <property type="match status" value="1"/>
</dbReference>
<evidence type="ECO:0000256" key="1">
    <source>
        <dbReference type="SAM" id="MobiDB-lite"/>
    </source>
</evidence>
<keyword evidence="4" id="KW-1185">Reference proteome</keyword>
<dbReference type="Proteomes" id="UP000503447">
    <property type="component" value="Chromosome"/>
</dbReference>
<dbReference type="RefSeq" id="WP_171472428.1">
    <property type="nucleotide sequence ID" value="NZ_CP053452.2"/>
</dbReference>
<dbReference type="Pfam" id="PF22481">
    <property type="entry name" value="DUF6985"/>
    <property type="match status" value="1"/>
</dbReference>
<dbReference type="AlphaFoldDB" id="A0A6M5YSG3"/>
<name>A0A6M5YSG3_9BACT</name>
<sequence>MTHDLFGKLKYKDGHESWSGSARLPRFAAVGQLPDPPEMTEEEAERVATEMKAAVENMRQLLRERFGEEAEAAFAAVDRSIDEQEHATDDPELPDPEVEEHERRRAERRQKNAALFAKGRFPIRIAGPGREEPTPAQEAAFRFLLGNEAAVFEAVAGQVWESFQSVYEQEQLRALMMLRPAANAADLTGRFAVTRLDIAREARGGFAHLVFQVECEWQDEDGLLIVYSPDTRSAAWTAWEGLSDVLESDEPEEPGPEFVPTPHDELLEAILTDDGAKARELIAAGADINALGPDEYPPLWIAVDQMEPEEVRRLLAFGADPGLVNPDENSTPLKHARKMYREMGFSPAKTRDVAMDGFLSLIQAAVGGQVGDIKTRVETIIQLLEAAGAK</sequence>
<evidence type="ECO:0000313" key="4">
    <source>
        <dbReference type="Proteomes" id="UP000503447"/>
    </source>
</evidence>
<dbReference type="KEGG" id="ftj:FTUN_4498"/>
<evidence type="ECO:0000259" key="2">
    <source>
        <dbReference type="Pfam" id="PF22481"/>
    </source>
</evidence>
<feature type="compositionally biased region" description="Acidic residues" evidence="1">
    <location>
        <begin position="90"/>
        <end position="99"/>
    </location>
</feature>
<protein>
    <recommendedName>
        <fullName evidence="2">DUF6985 domain-containing protein</fullName>
    </recommendedName>
</protein>
<dbReference type="EMBL" id="CP053452">
    <property type="protein sequence ID" value="QJW96938.1"/>
    <property type="molecule type" value="Genomic_DNA"/>
</dbReference>
<feature type="domain" description="DUF6985" evidence="2">
    <location>
        <begin position="114"/>
        <end position="228"/>
    </location>
</feature>
<gene>
    <name evidence="3" type="ORF">FTUN_4498</name>
</gene>